<dbReference type="GO" id="GO:0008380">
    <property type="term" value="P:RNA splicing"/>
    <property type="evidence" value="ECO:0007669"/>
    <property type="project" value="UniProtKB-KW"/>
</dbReference>
<dbReference type="EMBL" id="JADGMS010000010">
    <property type="protein sequence ID" value="KAF9673592.1"/>
    <property type="molecule type" value="Genomic_DNA"/>
</dbReference>
<comment type="caution">
    <text evidence="8">The sequence shown here is derived from an EMBL/GenBank/DDBJ whole genome shotgun (WGS) entry which is preliminary data.</text>
</comment>
<dbReference type="GO" id="GO:0006397">
    <property type="term" value="P:mRNA processing"/>
    <property type="evidence" value="ECO:0007669"/>
    <property type="project" value="UniProtKB-KW"/>
</dbReference>
<dbReference type="SUPFAM" id="SSF54928">
    <property type="entry name" value="RNA-binding domain, RBD"/>
    <property type="match status" value="3"/>
</dbReference>
<feature type="compositionally biased region" description="Polar residues" evidence="5">
    <location>
        <begin position="290"/>
        <end position="305"/>
    </location>
</feature>
<feature type="compositionally biased region" description="Basic and acidic residues" evidence="5">
    <location>
        <begin position="66"/>
        <end position="81"/>
    </location>
</feature>
<evidence type="ECO:0000256" key="6">
    <source>
        <dbReference type="SAM" id="Phobius"/>
    </source>
</evidence>
<dbReference type="SMART" id="SM00360">
    <property type="entry name" value="RRM"/>
    <property type="match status" value="2"/>
</dbReference>
<keyword evidence="6" id="KW-0812">Transmembrane</keyword>
<keyword evidence="9" id="KW-1185">Reference proteome</keyword>
<feature type="compositionally biased region" description="Basic and acidic residues" evidence="5">
    <location>
        <begin position="990"/>
        <end position="999"/>
    </location>
</feature>
<feature type="region of interest" description="Disordered" evidence="5">
    <location>
        <begin position="1"/>
        <end position="354"/>
    </location>
</feature>
<feature type="compositionally biased region" description="Basic residues" evidence="5">
    <location>
        <begin position="264"/>
        <end position="274"/>
    </location>
</feature>
<dbReference type="InterPro" id="IPR000504">
    <property type="entry name" value="RRM_dom"/>
</dbReference>
<feature type="domain" description="RRM" evidence="7">
    <location>
        <begin position="790"/>
        <end position="866"/>
    </location>
</feature>
<dbReference type="Proteomes" id="UP000657918">
    <property type="component" value="Unassembled WGS sequence"/>
</dbReference>
<evidence type="ECO:0000313" key="9">
    <source>
        <dbReference type="Proteomes" id="UP000657918"/>
    </source>
</evidence>
<keyword evidence="6" id="KW-1133">Transmembrane helix</keyword>
<feature type="compositionally biased region" description="Basic and acidic residues" evidence="5">
    <location>
        <begin position="46"/>
        <end position="59"/>
    </location>
</feature>
<keyword evidence="3" id="KW-0508">mRNA splicing</keyword>
<feature type="compositionally biased region" description="Basic and acidic residues" evidence="5">
    <location>
        <begin position="89"/>
        <end position="149"/>
    </location>
</feature>
<feature type="compositionally biased region" description="Basic and acidic residues" evidence="5">
    <location>
        <begin position="341"/>
        <end position="354"/>
    </location>
</feature>
<evidence type="ECO:0000256" key="3">
    <source>
        <dbReference type="ARBA" id="ARBA00023187"/>
    </source>
</evidence>
<dbReference type="PANTHER" id="PTHR23139">
    <property type="entry name" value="RNA-BINDING PROTEIN"/>
    <property type="match status" value="1"/>
</dbReference>
<evidence type="ECO:0000256" key="1">
    <source>
        <dbReference type="ARBA" id="ARBA00022664"/>
    </source>
</evidence>
<organism evidence="8 9">
    <name type="scientific">Salix dunnii</name>
    <dbReference type="NCBI Taxonomy" id="1413687"/>
    <lineage>
        <taxon>Eukaryota</taxon>
        <taxon>Viridiplantae</taxon>
        <taxon>Streptophyta</taxon>
        <taxon>Embryophyta</taxon>
        <taxon>Tracheophyta</taxon>
        <taxon>Spermatophyta</taxon>
        <taxon>Magnoliopsida</taxon>
        <taxon>eudicotyledons</taxon>
        <taxon>Gunneridae</taxon>
        <taxon>Pentapetalae</taxon>
        <taxon>rosids</taxon>
        <taxon>fabids</taxon>
        <taxon>Malpighiales</taxon>
        <taxon>Salicaceae</taxon>
        <taxon>Saliceae</taxon>
        <taxon>Salix</taxon>
    </lineage>
</organism>
<dbReference type="GO" id="GO:0003723">
    <property type="term" value="F:RNA binding"/>
    <property type="evidence" value="ECO:0007669"/>
    <property type="project" value="UniProtKB-UniRule"/>
</dbReference>
<feature type="transmembrane region" description="Helical" evidence="6">
    <location>
        <begin position="555"/>
        <end position="579"/>
    </location>
</feature>
<dbReference type="InterPro" id="IPR012677">
    <property type="entry name" value="Nucleotide-bd_a/b_plait_sf"/>
</dbReference>
<dbReference type="OrthoDB" id="10266058at2759"/>
<dbReference type="PROSITE" id="PS50102">
    <property type="entry name" value="RRM"/>
    <property type="match status" value="2"/>
</dbReference>
<keyword evidence="6" id="KW-0472">Membrane</keyword>
<dbReference type="Gene3D" id="3.30.70.330">
    <property type="match status" value="5"/>
</dbReference>
<sequence>MSRSSRHKDKYGRSTEISQDKQYEGTAARTRPFSFDEIMSTRKNKKASENLEGELKDTLRGVINEKASDHRSDRGNGHNEESSTSARLHLSEDQGKASYRKKEDKVSMKKDYIAKGKDRDVRDSEAKSKAKMNEDMRTEVKEKTNEKIHDRRKRDKRPGNFSESEIVKKHSREVEKDRHVGQSRGKSEGERKEKYRNGIDDKSRDRNASKKHDLGKGHHLETSERKERKESSKSHNEELRLKRTRSRSREHEDRNRRSISLSPRAHKHGSYHKREHVELSSPPVKERSGRQQSDAENSKPTNSSSTRHHRRHGGSASGLGGYSPRKRKSEAAVKTPSPTKRSPEKKSAKWDLAPEGKDNVFPAVILSNFQSQNQTASSNIHEVVSAVPVVSAPMKPLSEVSPSALSNAMKVCTESISLTQATRPMKRLYMDNIPASASEKAVMDCLNNFLISSGINHIQGTQPCISCIMQKEKGQALVEFLTPEDASAALSFDGCSFSGSIIKVRWPKDSIEVTKISYNLRHAATDQKGRANNIGLTKKEVALDVKLLLNYSPIIYKWGAVTHAVTLLTVLFAIHWISVLSIHGLYSGNYFVACALNELYFMELSSSGFSGFVIFKIVVYGRFRSPYHIDKGLIIVRSYDLSFVFIDSLDFACSVEESKIVHKFNIGTVSDVYIGCVIFHVLDGDEALLNKKISRCSDEFDGASFSGIDESRADDIIALLYVFWKRTNMQKLYFVQQMLLASSLLFLRYIVVIIHVAGFQTVAIFMQTGELEKSTAAIVSIDDIVKDSPHKIFIGGISKVLSSKMLMEIASAFGPLKAYQFENSKDPDEPIAFLEYADKSVTLKACAGLNGMKLGGQVITAIQAVPNASSSGSDGNPQFGQISQHAKALLEKPTEVLKLKNVFDSESLSTLSNMEVEEVLEDVRLECARFGSVKSINVVKYAAITASTSKSCEFNDDTVSAEATQSLGCDGTNPITRNIRGFIDQKFMEGDSIGDEKPASDVIEDEPCQPGQVDSDVAVQDLACKSLSDSQDPPQDELDSNDDKVTDDIEIEEVHMENKSTAGEDLNLKEVGDSKLMAGEELNLEEVSGDVEKDFVNDSMEIKPNSIEKGDCKEQDCNLGCIFERGCVFVEFRRTEASCMAAHCLHGRLFDDRAVVVEYVPLDIYLAKFPK</sequence>
<reference evidence="8 9" key="1">
    <citation type="submission" date="2020-10" db="EMBL/GenBank/DDBJ databases">
        <title>Plant Genome Project.</title>
        <authorList>
            <person name="Zhang R.-G."/>
        </authorList>
    </citation>
    <scope>NUCLEOTIDE SEQUENCE [LARGE SCALE GENOMIC DNA]</scope>
    <source>
        <strain evidence="8">FAFU-HL-1</strain>
        <tissue evidence="8">Leaf</tissue>
    </source>
</reference>
<evidence type="ECO:0000256" key="4">
    <source>
        <dbReference type="PROSITE-ProRule" id="PRU00176"/>
    </source>
</evidence>
<feature type="region of interest" description="Disordered" evidence="5">
    <location>
        <begin position="990"/>
        <end position="1013"/>
    </location>
</feature>
<dbReference type="FunFam" id="3.30.70.330:FF:000879">
    <property type="entry name" value="Splicing factor U2af large subunit A"/>
    <property type="match status" value="1"/>
</dbReference>
<feature type="compositionally biased region" description="Basic and acidic residues" evidence="5">
    <location>
        <begin position="165"/>
        <end position="256"/>
    </location>
</feature>
<protein>
    <recommendedName>
        <fullName evidence="7">RRM domain-containing protein</fullName>
    </recommendedName>
</protein>
<evidence type="ECO:0000256" key="2">
    <source>
        <dbReference type="ARBA" id="ARBA00022884"/>
    </source>
</evidence>
<dbReference type="Pfam" id="PF00076">
    <property type="entry name" value="RRM_1"/>
    <property type="match status" value="1"/>
</dbReference>
<keyword evidence="1" id="KW-0507">mRNA processing</keyword>
<dbReference type="AlphaFoldDB" id="A0A835JLS9"/>
<evidence type="ECO:0000256" key="5">
    <source>
        <dbReference type="SAM" id="MobiDB-lite"/>
    </source>
</evidence>
<evidence type="ECO:0000259" key="7">
    <source>
        <dbReference type="PROSITE" id="PS50102"/>
    </source>
</evidence>
<keyword evidence="2 4" id="KW-0694">RNA-binding</keyword>
<gene>
    <name evidence="8" type="ORF">SADUNF_Sadunf10G0040200</name>
</gene>
<accession>A0A835JLS9</accession>
<proteinExistence type="predicted"/>
<evidence type="ECO:0000313" key="8">
    <source>
        <dbReference type="EMBL" id="KAF9673592.1"/>
    </source>
</evidence>
<feature type="compositionally biased region" description="Basic residues" evidence="5">
    <location>
        <begin position="1"/>
        <end position="10"/>
    </location>
</feature>
<feature type="domain" description="RRM" evidence="7">
    <location>
        <begin position="426"/>
        <end position="509"/>
    </location>
</feature>
<feature type="transmembrane region" description="Helical" evidence="6">
    <location>
        <begin position="599"/>
        <end position="619"/>
    </location>
</feature>
<feature type="transmembrane region" description="Helical" evidence="6">
    <location>
        <begin position="732"/>
        <end position="757"/>
    </location>
</feature>
<name>A0A835JLS9_9ROSI</name>
<dbReference type="InterPro" id="IPR035979">
    <property type="entry name" value="RBD_domain_sf"/>
</dbReference>